<evidence type="ECO:0000313" key="2">
    <source>
        <dbReference type="Proteomes" id="UP001212841"/>
    </source>
</evidence>
<dbReference type="EMBL" id="JADGJD010000074">
    <property type="protein sequence ID" value="KAJ3055523.1"/>
    <property type="molecule type" value="Genomic_DNA"/>
</dbReference>
<gene>
    <name evidence="1" type="ORF">HK097_010210</name>
</gene>
<reference evidence="1" key="1">
    <citation type="submission" date="2020-05" db="EMBL/GenBank/DDBJ databases">
        <title>Phylogenomic resolution of chytrid fungi.</title>
        <authorList>
            <person name="Stajich J.E."/>
            <person name="Amses K."/>
            <person name="Simmons R."/>
            <person name="Seto K."/>
            <person name="Myers J."/>
            <person name="Bonds A."/>
            <person name="Quandt C.A."/>
            <person name="Barry K."/>
            <person name="Liu P."/>
            <person name="Grigoriev I."/>
            <person name="Longcore J.E."/>
            <person name="James T.Y."/>
        </authorList>
    </citation>
    <scope>NUCLEOTIDE SEQUENCE</scope>
    <source>
        <strain evidence="1">JEL0318</strain>
    </source>
</reference>
<sequence>MTPHLPDELLQIIGRLLDTKDLLHLACTNRQHKTLHLSTLHRSERIVPYLWSKPWEDILRLLAPLSDDVSFKVSQKIDKLRYTDGGRYAIRVQRQFGKAPVGGPHVLEQYLDRPEYPQMNRFIEQLLLRSVPDWCLFRHQINWRTTWHTLSTISDPIAVRIARHILFLYVDCLLSSGARDVEEVARLVIPTTNDFDRLDPRTHPLLTAFLRKPNFDTFARSLITTHPSFTNTTNITPALQYNFFPEFGSSDIDAIESFLFDEWTQILNSVAHLPDAIAHSTLTFIYNRKKSLAQMQVYENSGGYKYPALSLGNGIERLLQRKEYPLVNAFLEDRAVAGFLDPGGYERGPSTRIDVLFHMYYHHLRWINGRALTDDVASRIVCKCFELMLPTPLSASDIIDLINILHFLKTKKYCKVLSLARTLVRPGDANIAWAIKVASKGYLQFNRGHVFEGPRRSRLDFWNLVQVSMPEFTKSTSCPPGGFDDIVYFREMTDARYLPRGKGERDELLFEERIWLMNQGEENRFWKEYLQGY</sequence>
<evidence type="ECO:0008006" key="3">
    <source>
        <dbReference type="Google" id="ProtNLM"/>
    </source>
</evidence>
<dbReference type="Proteomes" id="UP001212841">
    <property type="component" value="Unassembled WGS sequence"/>
</dbReference>
<accession>A0AAD5SHI0</accession>
<proteinExistence type="predicted"/>
<evidence type="ECO:0000313" key="1">
    <source>
        <dbReference type="EMBL" id="KAJ3055523.1"/>
    </source>
</evidence>
<protein>
    <recommendedName>
        <fullName evidence="3">F-box domain-containing protein</fullName>
    </recommendedName>
</protein>
<organism evidence="1 2">
    <name type="scientific">Rhizophlyctis rosea</name>
    <dbReference type="NCBI Taxonomy" id="64517"/>
    <lineage>
        <taxon>Eukaryota</taxon>
        <taxon>Fungi</taxon>
        <taxon>Fungi incertae sedis</taxon>
        <taxon>Chytridiomycota</taxon>
        <taxon>Chytridiomycota incertae sedis</taxon>
        <taxon>Chytridiomycetes</taxon>
        <taxon>Rhizophlyctidales</taxon>
        <taxon>Rhizophlyctidaceae</taxon>
        <taxon>Rhizophlyctis</taxon>
    </lineage>
</organism>
<keyword evidence="2" id="KW-1185">Reference proteome</keyword>
<name>A0AAD5SHI0_9FUNG</name>
<dbReference type="AlphaFoldDB" id="A0AAD5SHI0"/>
<comment type="caution">
    <text evidence="1">The sequence shown here is derived from an EMBL/GenBank/DDBJ whole genome shotgun (WGS) entry which is preliminary data.</text>
</comment>